<sequence>MREKRLCSWWCLSSSSLKLFGLIVPLILVSGFVGLVGPKNSNWVFDSNKLYPWAWSSVIPSSSSSSSSSSMFVGLKSNSTRDSVSAKEEHLDAVSSSDESILYRSSPPPLPINPIHKTQPPVQKNEASLNTTTTSAPQIVPSTNESHTIPPKVESKRKPSNLNKLEASLGRVRAAIREARNNGNQTQDPEYVPGGPMYWNANAFHRSYLEMEKQFKVFVYEEGEPPIFHNGPCKSIYAMEGNFIYRMEVSKFRTRDPNKAHVFFLPFSVTSMVRFIYVRESHDWAPMKQTINDYVNLIAWKYHYWNRSLGADHFMLACHDWGPELSSSVPYLYKNSIRALCNANTSEGFNPSKDVSFPEILLPDGTTNRLLGGPSPSRRPILVFFAGGVHGPIRPILLYHWENKDEDVQVHKYLPKGVSYHGMMRKSKYCICASGYEVASPRMVEALYMGCVPVLMKDHYVAPFTDVLNWKSFSVEVLVKDIPNLKTILMGISQRQYIRLQRRGLQVRRHFEVNLPVKRFDVFHMILHSIWLRRLNVRVHDVEES</sequence>
<evidence type="ECO:0000313" key="2">
    <source>
        <dbReference type="Proteomes" id="UP001060215"/>
    </source>
</evidence>
<organism evidence="1 2">
    <name type="scientific">Camellia lanceoleosa</name>
    <dbReference type="NCBI Taxonomy" id="1840588"/>
    <lineage>
        <taxon>Eukaryota</taxon>
        <taxon>Viridiplantae</taxon>
        <taxon>Streptophyta</taxon>
        <taxon>Embryophyta</taxon>
        <taxon>Tracheophyta</taxon>
        <taxon>Spermatophyta</taxon>
        <taxon>Magnoliopsida</taxon>
        <taxon>eudicotyledons</taxon>
        <taxon>Gunneridae</taxon>
        <taxon>Pentapetalae</taxon>
        <taxon>asterids</taxon>
        <taxon>Ericales</taxon>
        <taxon>Theaceae</taxon>
        <taxon>Camellia</taxon>
    </lineage>
</organism>
<dbReference type="EMBL" id="CM045761">
    <property type="protein sequence ID" value="KAI8014324.1"/>
    <property type="molecule type" value="Genomic_DNA"/>
</dbReference>
<comment type="caution">
    <text evidence="1">The sequence shown here is derived from an EMBL/GenBank/DDBJ whole genome shotgun (WGS) entry which is preliminary data.</text>
</comment>
<reference evidence="1 2" key="1">
    <citation type="journal article" date="2022" name="Plant J.">
        <title>Chromosome-level genome of Camellia lanceoleosa provides a valuable resource for understanding genome evolution and self-incompatibility.</title>
        <authorList>
            <person name="Gong W."/>
            <person name="Xiao S."/>
            <person name="Wang L."/>
            <person name="Liao Z."/>
            <person name="Chang Y."/>
            <person name="Mo W."/>
            <person name="Hu G."/>
            <person name="Li W."/>
            <person name="Zhao G."/>
            <person name="Zhu H."/>
            <person name="Hu X."/>
            <person name="Ji K."/>
            <person name="Xiang X."/>
            <person name="Song Q."/>
            <person name="Yuan D."/>
            <person name="Jin S."/>
            <person name="Zhang L."/>
        </authorList>
    </citation>
    <scope>NUCLEOTIDE SEQUENCE [LARGE SCALE GENOMIC DNA]</scope>
    <source>
        <strain evidence="1">SQ_2022a</strain>
    </source>
</reference>
<name>A0ACC0HLL2_9ERIC</name>
<accession>A0ACC0HLL2</accession>
<evidence type="ECO:0000313" key="1">
    <source>
        <dbReference type="EMBL" id="KAI8014324.1"/>
    </source>
</evidence>
<protein>
    <submittedName>
        <fullName evidence="1">Glycosyltransferase</fullName>
    </submittedName>
</protein>
<gene>
    <name evidence="1" type="ORF">LOK49_LG05G00844</name>
</gene>
<proteinExistence type="predicted"/>
<keyword evidence="2" id="KW-1185">Reference proteome</keyword>
<dbReference type="Proteomes" id="UP001060215">
    <property type="component" value="Chromosome 4"/>
</dbReference>